<feature type="non-terminal residue" evidence="3">
    <location>
        <position position="1"/>
    </location>
</feature>
<dbReference type="PANTHER" id="PTHR46599">
    <property type="entry name" value="PIGGYBAC TRANSPOSABLE ELEMENT-DERIVED PROTEIN 4"/>
    <property type="match status" value="1"/>
</dbReference>
<protein>
    <submittedName>
        <fullName evidence="3">PiggyBac transposable element-derived protein 4</fullName>
    </submittedName>
</protein>
<reference evidence="3" key="1">
    <citation type="journal article" date="2016" name="Gigascience">
        <title>De novo construction of an expanded transcriptome assembly for the western tarnished plant bug, Lygus hesperus.</title>
        <authorList>
            <person name="Tassone E.E."/>
            <person name="Geib S.M."/>
            <person name="Hall B."/>
            <person name="Fabrick J.A."/>
            <person name="Brent C.S."/>
            <person name="Hull J.J."/>
        </authorList>
    </citation>
    <scope>NUCLEOTIDE SEQUENCE</scope>
</reference>
<evidence type="ECO:0000313" key="3">
    <source>
        <dbReference type="EMBL" id="JAQ02184.1"/>
    </source>
</evidence>
<feature type="domain" description="PiggyBac transposable element-derived protein" evidence="2">
    <location>
        <begin position="130"/>
        <end position="354"/>
    </location>
</feature>
<sequence length="534" mass="60293">ETSETVSSQPPLGCCDLACSYTIMDTQPIAVDFQTDSDVIRLHITLFDEESDDEEDNREDQESDGVEHIDGENGNEGCDEENDDGDCVRPKKRIKISFSEKSSEKKNSTIRIRGGLGSAAQAITVIDTWHNLITQSMLDKITLSTNQFIDRVRSEFARERDAAPTDSAEIKACIGLLYMVGIHRGSRLTLTDFWDSSGIGIEMFRLTMTNRRFRFLMRCLHFDEVGIDSNTKKPIESLDSIDRIFDQFAKNCQNSYLLGENVSVDVLLDSRRMSSTTFKMMNHYPAKHGIKILTLADPKILYTHNIKVFPDDETEELYSPTDENVKIIEELFEPTKNSDGLSINVDKRFCQFEKVFNGKCKGNDTTSNLTFYDSKTNYITTLCKTYDVSIFTKRWSILIFFQMLNVAGINSQIIYTGNGNVVKNRRTFLRQLAIDLTKDHMTRRGNAVGGNNLPSSLHARLLEVTNQTISAPPRPPAAERTSRKLCQACLKGDKSRKSTKYRCVSCGMYLCLGHVTVFCTGCYLVAEHAIDQAK</sequence>
<dbReference type="InterPro" id="IPR029526">
    <property type="entry name" value="PGBD"/>
</dbReference>
<dbReference type="EMBL" id="GDHC01016445">
    <property type="protein sequence ID" value="JAQ02184.1"/>
    <property type="molecule type" value="Transcribed_RNA"/>
</dbReference>
<evidence type="ECO:0000259" key="2">
    <source>
        <dbReference type="Pfam" id="PF13843"/>
    </source>
</evidence>
<dbReference type="PANTHER" id="PTHR46599:SF3">
    <property type="entry name" value="PIGGYBAC TRANSPOSABLE ELEMENT-DERIVED PROTEIN 4"/>
    <property type="match status" value="1"/>
</dbReference>
<name>A0A146L0S6_LYGHE</name>
<feature type="region of interest" description="Disordered" evidence="1">
    <location>
        <begin position="48"/>
        <end position="86"/>
    </location>
</feature>
<gene>
    <name evidence="3" type="primary">PGBD4_7</name>
    <name evidence="3" type="ORF">g.51538</name>
</gene>
<dbReference type="Pfam" id="PF13843">
    <property type="entry name" value="DDE_Tnp_1_7"/>
    <property type="match status" value="1"/>
</dbReference>
<organism evidence="3">
    <name type="scientific">Lygus hesperus</name>
    <name type="common">Western plant bug</name>
    <dbReference type="NCBI Taxonomy" id="30085"/>
    <lineage>
        <taxon>Eukaryota</taxon>
        <taxon>Metazoa</taxon>
        <taxon>Ecdysozoa</taxon>
        <taxon>Arthropoda</taxon>
        <taxon>Hexapoda</taxon>
        <taxon>Insecta</taxon>
        <taxon>Pterygota</taxon>
        <taxon>Neoptera</taxon>
        <taxon>Paraneoptera</taxon>
        <taxon>Hemiptera</taxon>
        <taxon>Heteroptera</taxon>
        <taxon>Panheteroptera</taxon>
        <taxon>Cimicomorpha</taxon>
        <taxon>Miridae</taxon>
        <taxon>Mirini</taxon>
        <taxon>Lygus</taxon>
    </lineage>
</organism>
<proteinExistence type="predicted"/>
<accession>A0A146L0S6</accession>
<dbReference type="AlphaFoldDB" id="A0A146L0S6"/>
<feature type="compositionally biased region" description="Acidic residues" evidence="1">
    <location>
        <begin position="48"/>
        <end position="64"/>
    </location>
</feature>
<evidence type="ECO:0000256" key="1">
    <source>
        <dbReference type="SAM" id="MobiDB-lite"/>
    </source>
</evidence>